<feature type="region of interest" description="Disordered" evidence="1">
    <location>
        <begin position="1"/>
        <end position="21"/>
    </location>
</feature>
<evidence type="ECO:0000256" key="1">
    <source>
        <dbReference type="SAM" id="MobiDB-lite"/>
    </source>
</evidence>
<dbReference type="EMBL" id="QNUK01000932">
    <property type="protein sequence ID" value="KAF5888717.1"/>
    <property type="molecule type" value="Genomic_DNA"/>
</dbReference>
<proteinExistence type="predicted"/>
<evidence type="ECO:0000313" key="2">
    <source>
        <dbReference type="EMBL" id="KAF5888717.1"/>
    </source>
</evidence>
<organism evidence="2 3">
    <name type="scientific">Clarias magur</name>
    <name type="common">Asian catfish</name>
    <name type="synonym">Macropteronotus magur</name>
    <dbReference type="NCBI Taxonomy" id="1594786"/>
    <lineage>
        <taxon>Eukaryota</taxon>
        <taxon>Metazoa</taxon>
        <taxon>Chordata</taxon>
        <taxon>Craniata</taxon>
        <taxon>Vertebrata</taxon>
        <taxon>Euteleostomi</taxon>
        <taxon>Actinopterygii</taxon>
        <taxon>Neopterygii</taxon>
        <taxon>Teleostei</taxon>
        <taxon>Ostariophysi</taxon>
        <taxon>Siluriformes</taxon>
        <taxon>Clariidae</taxon>
        <taxon>Clarias</taxon>
    </lineage>
</organism>
<protein>
    <submittedName>
        <fullName evidence="2">Diaminopimelate epimerase</fullName>
    </submittedName>
</protein>
<comment type="caution">
    <text evidence="2">The sequence shown here is derived from an EMBL/GenBank/DDBJ whole genome shotgun (WGS) entry which is preliminary data.</text>
</comment>
<dbReference type="AlphaFoldDB" id="A0A8J4TWV3"/>
<sequence>MSEADGFHSSRPSVEPSLSTKHSLIGCDQLNLIRTEKTHHLESMRSNPDTVI</sequence>
<gene>
    <name evidence="2" type="primary">dapF</name>
    <name evidence="2" type="ORF">DAT39_021577</name>
</gene>
<keyword evidence="3" id="KW-1185">Reference proteome</keyword>
<accession>A0A8J4TWV3</accession>
<feature type="compositionally biased region" description="Polar residues" evidence="1">
    <location>
        <begin position="10"/>
        <end position="21"/>
    </location>
</feature>
<reference evidence="2" key="1">
    <citation type="submission" date="2020-07" db="EMBL/GenBank/DDBJ databases">
        <title>Clarias magur genome sequencing, assembly and annotation.</title>
        <authorList>
            <person name="Kushwaha B."/>
            <person name="Kumar R."/>
            <person name="Das P."/>
            <person name="Joshi C.G."/>
            <person name="Kumar D."/>
            <person name="Nagpure N.S."/>
            <person name="Pandey M."/>
            <person name="Agarwal S."/>
            <person name="Srivastava S."/>
            <person name="Singh M."/>
            <person name="Sahoo L."/>
            <person name="Jayasankar P."/>
            <person name="Meher P.K."/>
            <person name="Koringa P.G."/>
            <person name="Iquebal M.A."/>
            <person name="Das S.P."/>
            <person name="Bit A."/>
            <person name="Patnaik S."/>
            <person name="Patel N."/>
            <person name="Shah T.M."/>
            <person name="Hinsu A."/>
            <person name="Jena J.K."/>
        </authorList>
    </citation>
    <scope>NUCLEOTIDE SEQUENCE</scope>
    <source>
        <strain evidence="2">CIFAMagur01</strain>
        <tissue evidence="2">Testis</tissue>
    </source>
</reference>
<name>A0A8J4TWV3_CLAMG</name>
<dbReference type="Proteomes" id="UP000727407">
    <property type="component" value="Unassembled WGS sequence"/>
</dbReference>
<evidence type="ECO:0000313" key="3">
    <source>
        <dbReference type="Proteomes" id="UP000727407"/>
    </source>
</evidence>